<dbReference type="GO" id="GO:0000255">
    <property type="term" value="P:allantoin metabolic process"/>
    <property type="evidence" value="ECO:0007669"/>
    <property type="project" value="InterPro"/>
</dbReference>
<dbReference type="EMBL" id="JACKWZ010000173">
    <property type="protein sequence ID" value="KAF9412956.1"/>
    <property type="molecule type" value="Genomic_DNA"/>
</dbReference>
<dbReference type="InterPro" id="IPR017580">
    <property type="entry name" value="OHCU_decarboxylase-1"/>
</dbReference>
<evidence type="ECO:0000259" key="13">
    <source>
        <dbReference type="Pfam" id="PF09349"/>
    </source>
</evidence>
<name>A0A835GDH0_SPOEX</name>
<keyword evidence="10" id="KW-0456">Lyase</keyword>
<evidence type="ECO:0000256" key="10">
    <source>
        <dbReference type="ARBA" id="ARBA00023239"/>
    </source>
</evidence>
<comment type="caution">
    <text evidence="14">The sequence shown here is derived from an EMBL/GenBank/DDBJ whole genome shotgun (WGS) entry which is preliminary data.</text>
</comment>
<dbReference type="GO" id="GO:0051997">
    <property type="term" value="F:2-oxo-4-hydroxy-4-carboxy-5-ureidoimidazoline decarboxylase activity"/>
    <property type="evidence" value="ECO:0007669"/>
    <property type="project" value="UniProtKB-EC"/>
</dbReference>
<dbReference type="InterPro" id="IPR036778">
    <property type="entry name" value="OHCU_decarboxylase_sf"/>
</dbReference>
<organism evidence="14 15">
    <name type="scientific">Spodoptera exigua</name>
    <name type="common">Beet armyworm</name>
    <name type="synonym">Noctua fulgens</name>
    <dbReference type="NCBI Taxonomy" id="7107"/>
    <lineage>
        <taxon>Eukaryota</taxon>
        <taxon>Metazoa</taxon>
        <taxon>Ecdysozoa</taxon>
        <taxon>Arthropoda</taxon>
        <taxon>Hexapoda</taxon>
        <taxon>Insecta</taxon>
        <taxon>Pterygota</taxon>
        <taxon>Neoptera</taxon>
        <taxon>Endopterygota</taxon>
        <taxon>Lepidoptera</taxon>
        <taxon>Glossata</taxon>
        <taxon>Ditrysia</taxon>
        <taxon>Noctuoidea</taxon>
        <taxon>Noctuidae</taxon>
        <taxon>Amphipyrinae</taxon>
        <taxon>Spodoptera</taxon>
    </lineage>
</organism>
<keyword evidence="8" id="KW-0210">Decarboxylase</keyword>
<dbReference type="NCBIfam" id="TIGR03164">
    <property type="entry name" value="UHCUDC"/>
    <property type="match status" value="1"/>
</dbReference>
<evidence type="ECO:0000256" key="4">
    <source>
        <dbReference type="ARBA" id="ARBA00004754"/>
    </source>
</evidence>
<dbReference type="PANTHER" id="PTHR43466:SF1">
    <property type="entry name" value="2-OXO-4-HYDROXY-4-CARBOXY-5-UREIDOIMIDAZOLINE DECARBOXYLASE-RELATED"/>
    <property type="match status" value="1"/>
</dbReference>
<comment type="subcellular location">
    <subcellularLocation>
        <location evidence="3">Peroxisome</location>
    </subcellularLocation>
</comment>
<dbReference type="PANTHER" id="PTHR43466">
    <property type="entry name" value="2-OXO-4-HYDROXY-4-CARBOXY-5-UREIDOIMIDAZOLINE DECARBOXYLASE-RELATED"/>
    <property type="match status" value="1"/>
</dbReference>
<sequence>MASLTLPISISEVNSLSDEQFESVFANVIELWPNAAKEVKKQRPFQNVSVLCEAFQTYLEDITVGDKLTILKLHPDLAGRLAARGQLTAESAGEQRAAGLEELTPEQKKLMDESNQRYKAKFDFPFIICARENKVQSIIEGLQRRYNNNREQEITTGINEVKKICKLRILDIVKN</sequence>
<keyword evidence="9" id="KW-0576">Peroxisome</keyword>
<evidence type="ECO:0000256" key="12">
    <source>
        <dbReference type="ARBA" id="ARBA00032116"/>
    </source>
</evidence>
<dbReference type="Proteomes" id="UP000648187">
    <property type="component" value="Unassembled WGS sequence"/>
</dbReference>
<keyword evidence="7" id="KW-0659">Purine metabolism</keyword>
<evidence type="ECO:0000256" key="6">
    <source>
        <dbReference type="ARBA" id="ARBA00012257"/>
    </source>
</evidence>
<comment type="function">
    <text evidence="2">Catalyzes the stereoselective decarboxylation of 2-oxo-4-hydroxy-4-carboxy-5-ureidoimidazoline (OHCU) to (S)-allantoin.</text>
</comment>
<evidence type="ECO:0000313" key="14">
    <source>
        <dbReference type="EMBL" id="KAF9412956.1"/>
    </source>
</evidence>
<reference evidence="14" key="1">
    <citation type="submission" date="2020-08" db="EMBL/GenBank/DDBJ databases">
        <title>Spodoptera exigua strain:BAW_Kor-Di-RS1 Genome sequencing and assembly.</title>
        <authorList>
            <person name="Kim J."/>
            <person name="Nam H.Y."/>
            <person name="Kwon M."/>
            <person name="Choi J.H."/>
            <person name="Cho S.R."/>
            <person name="Kim G.-H."/>
        </authorList>
    </citation>
    <scope>NUCLEOTIDE SEQUENCE</scope>
    <source>
        <strain evidence="14">BAW_Kor-Di-RS1</strain>
        <tissue evidence="14">Whole-body</tissue>
    </source>
</reference>
<dbReference type="GO" id="GO:0005777">
    <property type="term" value="C:peroxisome"/>
    <property type="evidence" value="ECO:0007669"/>
    <property type="project" value="UniProtKB-SubCell"/>
</dbReference>
<evidence type="ECO:0000256" key="8">
    <source>
        <dbReference type="ARBA" id="ARBA00022793"/>
    </source>
</evidence>
<dbReference type="GO" id="GO:0019628">
    <property type="term" value="P:urate catabolic process"/>
    <property type="evidence" value="ECO:0007669"/>
    <property type="project" value="UniProtKB-UniPathway"/>
</dbReference>
<dbReference type="GO" id="GO:0006144">
    <property type="term" value="P:purine nucleobase metabolic process"/>
    <property type="evidence" value="ECO:0007669"/>
    <property type="project" value="UniProtKB-KW"/>
</dbReference>
<evidence type="ECO:0000256" key="3">
    <source>
        <dbReference type="ARBA" id="ARBA00004275"/>
    </source>
</evidence>
<evidence type="ECO:0000256" key="9">
    <source>
        <dbReference type="ARBA" id="ARBA00023140"/>
    </source>
</evidence>
<dbReference type="Gene3D" id="1.10.3330.10">
    <property type="entry name" value="Oxo-4-hydroxy-4-carboxy-5-ureidoimidazoline decarboxylase"/>
    <property type="match status" value="1"/>
</dbReference>
<comment type="catalytic activity">
    <reaction evidence="1">
        <text>5-hydroxy-2-oxo-4-ureido-2,5-dihydro-1H-imidazole-5-carboxylate + H(+) = (S)-allantoin + CO2</text>
        <dbReference type="Rhea" id="RHEA:26301"/>
        <dbReference type="ChEBI" id="CHEBI:15378"/>
        <dbReference type="ChEBI" id="CHEBI:15678"/>
        <dbReference type="ChEBI" id="CHEBI:16526"/>
        <dbReference type="ChEBI" id="CHEBI:58639"/>
        <dbReference type="EC" id="4.1.1.97"/>
    </reaction>
</comment>
<evidence type="ECO:0000313" key="15">
    <source>
        <dbReference type="Proteomes" id="UP000648187"/>
    </source>
</evidence>
<proteinExistence type="inferred from homology"/>
<evidence type="ECO:0000256" key="2">
    <source>
        <dbReference type="ARBA" id="ARBA00002506"/>
    </source>
</evidence>
<protein>
    <recommendedName>
        <fullName evidence="6">2-oxo-4-hydroxy-4-carboxy-5-ureidoimidazoline decarboxylase</fullName>
        <ecNumber evidence="6">4.1.1.97</ecNumber>
    </recommendedName>
    <alternativeName>
        <fullName evidence="12">Parahox neighbor</fullName>
    </alternativeName>
    <alternativeName>
        <fullName evidence="11">Ureidoimidazoline (2-oxo-4-hydroxy-4-carboxy-5-) decarboxylase</fullName>
    </alternativeName>
</protein>
<evidence type="ECO:0000256" key="11">
    <source>
        <dbReference type="ARBA" id="ARBA00030624"/>
    </source>
</evidence>
<comment type="pathway">
    <text evidence="4">Purine metabolism; urate degradation; (S)-allantoin from urate: step 3/3.</text>
</comment>
<gene>
    <name evidence="14" type="ORF">HW555_008653</name>
</gene>
<feature type="domain" description="Oxo-4-hydroxy-4-carboxy-5-ureidoimidazoline decarboxylase" evidence="13">
    <location>
        <begin position="14"/>
        <end position="169"/>
    </location>
</feature>
<evidence type="ECO:0000256" key="5">
    <source>
        <dbReference type="ARBA" id="ARBA00005793"/>
    </source>
</evidence>
<dbReference type="InterPro" id="IPR018020">
    <property type="entry name" value="OHCU_decarboxylase"/>
</dbReference>
<accession>A0A835GDH0</accession>
<dbReference type="FunFam" id="1.10.3330.10:FF:000001">
    <property type="entry name" value="2-oxo-4-hydroxy-4-carboxy-5-ureidoimidazoline decarboxylase"/>
    <property type="match status" value="1"/>
</dbReference>
<comment type="similarity">
    <text evidence="5">Belongs to the OHCU decarboxylase family.</text>
</comment>
<evidence type="ECO:0000256" key="7">
    <source>
        <dbReference type="ARBA" id="ARBA00022631"/>
    </source>
</evidence>
<dbReference type="Pfam" id="PF09349">
    <property type="entry name" value="OHCU_decarbox"/>
    <property type="match status" value="1"/>
</dbReference>
<dbReference type="AlphaFoldDB" id="A0A835GDH0"/>
<evidence type="ECO:0000256" key="1">
    <source>
        <dbReference type="ARBA" id="ARBA00001163"/>
    </source>
</evidence>
<dbReference type="EC" id="4.1.1.97" evidence="6"/>
<dbReference type="UniPathway" id="UPA00394">
    <property type="reaction ID" value="UER00652"/>
</dbReference>
<dbReference type="SUPFAM" id="SSF158694">
    <property type="entry name" value="UraD-Like"/>
    <property type="match status" value="1"/>
</dbReference>
<keyword evidence="15" id="KW-1185">Reference proteome</keyword>